<feature type="signal peptide" evidence="1">
    <location>
        <begin position="1"/>
        <end position="23"/>
    </location>
</feature>
<name>A0A8B4H0K5_9CORY</name>
<comment type="caution">
    <text evidence="2">The sequence shown here is derived from an EMBL/GenBank/DDBJ whole genome shotgun (WGS) entry which is preliminary data.</text>
</comment>
<dbReference type="Proteomes" id="UP000249886">
    <property type="component" value="Unassembled WGS sequence"/>
</dbReference>
<protein>
    <submittedName>
        <fullName evidence="2">Uncharacterized protein</fullName>
    </submittedName>
</protein>
<feature type="chain" id="PRO_5032730413" evidence="1">
    <location>
        <begin position="24"/>
        <end position="39"/>
    </location>
</feature>
<proteinExistence type="predicted"/>
<reference evidence="2 3" key="1">
    <citation type="submission" date="2018-06" db="EMBL/GenBank/DDBJ databases">
        <authorList>
            <consortium name="Pathogen Informatics"/>
            <person name="Doyle S."/>
        </authorList>
    </citation>
    <scope>NUCLEOTIDE SEQUENCE [LARGE SCALE GENOMIC DNA]</scope>
    <source>
        <strain evidence="2 3">NCTC10254</strain>
    </source>
</reference>
<evidence type="ECO:0000256" key="1">
    <source>
        <dbReference type="SAM" id="SignalP"/>
    </source>
</evidence>
<keyword evidence="1" id="KW-0732">Signal</keyword>
<dbReference type="AlphaFoldDB" id="A0A8B4H0K5"/>
<organism evidence="2 3">
    <name type="scientific">Corynebacterium matruchotii</name>
    <dbReference type="NCBI Taxonomy" id="43768"/>
    <lineage>
        <taxon>Bacteria</taxon>
        <taxon>Bacillati</taxon>
        <taxon>Actinomycetota</taxon>
        <taxon>Actinomycetes</taxon>
        <taxon>Mycobacteriales</taxon>
        <taxon>Corynebacteriaceae</taxon>
        <taxon>Corynebacterium</taxon>
    </lineage>
</organism>
<accession>A0A8B4H0K5</accession>
<sequence>MKYRVMSVALAVSLALCPQPVFAAKAGNGGLPPPGWLRR</sequence>
<dbReference type="EMBL" id="UARK01000001">
    <property type="protein sequence ID" value="SPW23959.1"/>
    <property type="molecule type" value="Genomic_DNA"/>
</dbReference>
<gene>
    <name evidence="2" type="ORF">NCTC10254_00323</name>
</gene>
<evidence type="ECO:0000313" key="2">
    <source>
        <dbReference type="EMBL" id="SPW23959.1"/>
    </source>
</evidence>
<evidence type="ECO:0000313" key="3">
    <source>
        <dbReference type="Proteomes" id="UP000249886"/>
    </source>
</evidence>